<name>A0A378UJ83_BERDE</name>
<dbReference type="PROSITE" id="PS51123">
    <property type="entry name" value="OMPA_2"/>
    <property type="match status" value="1"/>
</dbReference>
<dbReference type="Proteomes" id="UP000254651">
    <property type="component" value="Unassembled WGS sequence"/>
</dbReference>
<proteinExistence type="predicted"/>
<keyword evidence="6" id="KW-1185">Reference proteome</keyword>
<organism evidence="5 6">
    <name type="scientific">Bergeriella denitrificans</name>
    <name type="common">Neisseria denitrificans</name>
    <dbReference type="NCBI Taxonomy" id="494"/>
    <lineage>
        <taxon>Bacteria</taxon>
        <taxon>Pseudomonadati</taxon>
        <taxon>Pseudomonadota</taxon>
        <taxon>Betaproteobacteria</taxon>
        <taxon>Neisseriales</taxon>
        <taxon>Neisseriaceae</taxon>
        <taxon>Bergeriella</taxon>
    </lineage>
</organism>
<evidence type="ECO:0000256" key="2">
    <source>
        <dbReference type="SAM" id="MobiDB-lite"/>
    </source>
</evidence>
<dbReference type="Gene3D" id="3.30.1330.60">
    <property type="entry name" value="OmpA-like domain"/>
    <property type="match status" value="1"/>
</dbReference>
<dbReference type="CDD" id="cd07185">
    <property type="entry name" value="OmpA_C-like"/>
    <property type="match status" value="1"/>
</dbReference>
<reference evidence="5 6" key="1">
    <citation type="submission" date="2018-06" db="EMBL/GenBank/DDBJ databases">
        <authorList>
            <consortium name="Pathogen Informatics"/>
            <person name="Doyle S."/>
        </authorList>
    </citation>
    <scope>NUCLEOTIDE SEQUENCE [LARGE SCALE GENOMIC DNA]</scope>
    <source>
        <strain evidence="5 6">NCTC10295</strain>
    </source>
</reference>
<dbReference type="EMBL" id="UGQS01000002">
    <property type="protein sequence ID" value="STZ76793.1"/>
    <property type="molecule type" value="Genomic_DNA"/>
</dbReference>
<keyword evidence="3" id="KW-0812">Transmembrane</keyword>
<keyword evidence="1 3" id="KW-0472">Membrane</keyword>
<dbReference type="InterPro" id="IPR036737">
    <property type="entry name" value="OmpA-like_sf"/>
</dbReference>
<accession>A0A378UJ83</accession>
<evidence type="ECO:0000313" key="6">
    <source>
        <dbReference type="Proteomes" id="UP000254651"/>
    </source>
</evidence>
<evidence type="ECO:0000256" key="3">
    <source>
        <dbReference type="SAM" id="Phobius"/>
    </source>
</evidence>
<keyword evidence="3" id="KW-1133">Transmembrane helix</keyword>
<dbReference type="SUPFAM" id="SSF103088">
    <property type="entry name" value="OmpA-like"/>
    <property type="match status" value="1"/>
</dbReference>
<protein>
    <submittedName>
        <fullName evidence="5">Putative outer membrane lipoprotein</fullName>
    </submittedName>
</protein>
<feature type="region of interest" description="Disordered" evidence="2">
    <location>
        <begin position="213"/>
        <end position="236"/>
    </location>
</feature>
<evidence type="ECO:0000256" key="1">
    <source>
        <dbReference type="PROSITE-ProRule" id="PRU00473"/>
    </source>
</evidence>
<gene>
    <name evidence="5" type="ORF">NCTC10295_01577</name>
</gene>
<evidence type="ECO:0000313" key="5">
    <source>
        <dbReference type="EMBL" id="STZ76793.1"/>
    </source>
</evidence>
<evidence type="ECO:0000259" key="4">
    <source>
        <dbReference type="PROSITE" id="PS51123"/>
    </source>
</evidence>
<keyword evidence="5" id="KW-0449">Lipoprotein</keyword>
<feature type="domain" description="OmpA-like" evidence="4">
    <location>
        <begin position="130"/>
        <end position="236"/>
    </location>
</feature>
<feature type="compositionally biased region" description="Basic and acidic residues" evidence="2">
    <location>
        <begin position="227"/>
        <end position="236"/>
    </location>
</feature>
<dbReference type="Pfam" id="PF00691">
    <property type="entry name" value="OmpA"/>
    <property type="match status" value="1"/>
</dbReference>
<dbReference type="GO" id="GO:0016020">
    <property type="term" value="C:membrane"/>
    <property type="evidence" value="ECO:0007669"/>
    <property type="project" value="UniProtKB-UniRule"/>
</dbReference>
<dbReference type="RefSeq" id="WP_066078150.1">
    <property type="nucleotide sequence ID" value="NZ_CP181246.1"/>
</dbReference>
<dbReference type="AlphaFoldDB" id="A0A378UJ83"/>
<sequence length="236" mass="24020">MSDNNDHKEQRLGLWIAGGAAGLAVATTLFLSVWGWETGKIEGSPDYGKAASAEMVEVAGVAEMGDASVVEMAQAADAEMAAADDMGMTDAAAMDGASDDMAAGGDAAHGADAGMAAAEDGAAAQEGDGSAVVVENGIVKFYFASGKSDLAAGAEEALQEVLAGVKEGKKAMVSGFHDTTGNQAQNEELSKQRAFAVKNALMGFGVAEEQIELRKPENSEGSGNNAEARRVEVVLE</sequence>
<dbReference type="InterPro" id="IPR006665">
    <property type="entry name" value="OmpA-like"/>
</dbReference>
<feature type="transmembrane region" description="Helical" evidence="3">
    <location>
        <begin position="12"/>
        <end position="36"/>
    </location>
</feature>